<sequence length="188" mass="21004">MASRHRTAPVLPAIRKAAHELGDRRAAAGSGWIARMVGADSRRLDPLLGEVDRLRPYLREIHRRHLEGGRTGYAQFRAPFELYALVRFLRPRHIIETGVSSGVSSAHFLLGIRRNRTGRLHSIDRPIEQRSARFGPADSPVAVPPGRSSGWAVPADLRRGWDLRIGPSEQLLPRLVAELPSVDLFLHD</sequence>
<reference evidence="1" key="2">
    <citation type="journal article" date="2014" name="ISME J.">
        <title>Microbial stratification in low pH oxic and suboxic macroscopic growths along an acid mine drainage.</title>
        <authorList>
            <person name="Mendez-Garcia C."/>
            <person name="Mesa V."/>
            <person name="Sprenger R.R."/>
            <person name="Richter M."/>
            <person name="Diez M.S."/>
            <person name="Solano J."/>
            <person name="Bargiela R."/>
            <person name="Golyshina O.V."/>
            <person name="Manteca A."/>
            <person name="Ramos J.L."/>
            <person name="Gallego J.R."/>
            <person name="Llorente I."/>
            <person name="Martins Dos Santos V.A."/>
            <person name="Jensen O.N."/>
            <person name="Pelaez A.I."/>
            <person name="Sanchez J."/>
            <person name="Ferrer M."/>
        </authorList>
    </citation>
    <scope>NUCLEOTIDE SEQUENCE</scope>
</reference>
<dbReference type="SUPFAM" id="SSF53335">
    <property type="entry name" value="S-adenosyl-L-methionine-dependent methyltransferases"/>
    <property type="match status" value="1"/>
</dbReference>
<dbReference type="AlphaFoldDB" id="T1BZA6"/>
<comment type="caution">
    <text evidence="1">The sequence shown here is derived from an EMBL/GenBank/DDBJ whole genome shotgun (WGS) entry which is preliminary data.</text>
</comment>
<organism evidence="1">
    <name type="scientific">mine drainage metagenome</name>
    <dbReference type="NCBI Taxonomy" id="410659"/>
    <lineage>
        <taxon>unclassified sequences</taxon>
        <taxon>metagenomes</taxon>
        <taxon>ecological metagenomes</taxon>
    </lineage>
</organism>
<protein>
    <recommendedName>
        <fullName evidence="2">Class I SAM-dependent methyltransferase</fullName>
    </recommendedName>
</protein>
<dbReference type="InterPro" id="IPR029063">
    <property type="entry name" value="SAM-dependent_MTases_sf"/>
</dbReference>
<dbReference type="Pfam" id="PF13578">
    <property type="entry name" value="Methyltransf_24"/>
    <property type="match status" value="1"/>
</dbReference>
<evidence type="ECO:0008006" key="2">
    <source>
        <dbReference type="Google" id="ProtNLM"/>
    </source>
</evidence>
<accession>T1BZA6</accession>
<feature type="non-terminal residue" evidence="1">
    <location>
        <position position="188"/>
    </location>
</feature>
<reference evidence="1" key="1">
    <citation type="submission" date="2013-08" db="EMBL/GenBank/DDBJ databases">
        <authorList>
            <person name="Mendez C."/>
            <person name="Richter M."/>
            <person name="Ferrer M."/>
            <person name="Sanchez J."/>
        </authorList>
    </citation>
    <scope>NUCLEOTIDE SEQUENCE</scope>
</reference>
<gene>
    <name evidence="1" type="ORF">B1A_10497</name>
</gene>
<name>T1BZA6_9ZZZZ</name>
<proteinExistence type="predicted"/>
<dbReference type="EMBL" id="AUZX01007475">
    <property type="protein sequence ID" value="EQD59290.1"/>
    <property type="molecule type" value="Genomic_DNA"/>
</dbReference>
<dbReference type="Gene3D" id="3.40.50.150">
    <property type="entry name" value="Vaccinia Virus protein VP39"/>
    <property type="match status" value="1"/>
</dbReference>
<evidence type="ECO:0000313" key="1">
    <source>
        <dbReference type="EMBL" id="EQD59290.1"/>
    </source>
</evidence>